<comment type="caution">
    <text evidence="1">The sequence shown here is derived from an EMBL/GenBank/DDBJ whole genome shotgun (WGS) entry which is preliminary data.</text>
</comment>
<name>A0A730W4Y1_SALHO</name>
<reference evidence="1" key="2">
    <citation type="submission" date="2018-07" db="EMBL/GenBank/DDBJ databases">
        <authorList>
            <consortium name="NCBI Pathogen Detection Project"/>
        </authorList>
    </citation>
    <scope>NUCLEOTIDE SEQUENCE</scope>
    <source>
        <strain evidence="1">23-88</strain>
    </source>
</reference>
<dbReference type="AlphaFoldDB" id="A0A730W4Y1"/>
<gene>
    <name evidence="1" type="ORF">GND90_000247</name>
</gene>
<accession>A0A730W4Y1</accession>
<organism evidence="1">
    <name type="scientific">Salmonella enterica subsp. houtenae serovar 1,40:z4,z32:-</name>
    <dbReference type="NCBI Taxonomy" id="1967604"/>
    <lineage>
        <taxon>Bacteria</taxon>
        <taxon>Pseudomonadati</taxon>
        <taxon>Pseudomonadota</taxon>
        <taxon>Gammaproteobacteria</taxon>
        <taxon>Enterobacterales</taxon>
        <taxon>Enterobacteriaceae</taxon>
        <taxon>Salmonella</taxon>
    </lineage>
</organism>
<protein>
    <submittedName>
        <fullName evidence="1">Uncharacterized protein</fullName>
    </submittedName>
</protein>
<proteinExistence type="predicted"/>
<reference evidence="1" key="1">
    <citation type="journal article" date="2018" name="Genome Biol.">
        <title>SKESA: strategic k-mer extension for scrupulous assemblies.</title>
        <authorList>
            <person name="Souvorov A."/>
            <person name="Agarwala R."/>
            <person name="Lipman D.J."/>
        </authorList>
    </citation>
    <scope>NUCLEOTIDE SEQUENCE</scope>
    <source>
        <strain evidence="1">23-88</strain>
    </source>
</reference>
<sequence length="100" mass="12032">MKLLNTYEDKEEAELAYMKIKGEKRLASERDDTQTIYNLFGEPTWANFYKLNMFNLCELECIIRTRSNNEIYDIQRHEEIIKTLKYVSSSFDLSIPEHWL</sequence>
<evidence type="ECO:0000313" key="1">
    <source>
        <dbReference type="EMBL" id="HAE4187350.1"/>
    </source>
</evidence>
<dbReference type="EMBL" id="DAARWD010000001">
    <property type="protein sequence ID" value="HAE4187350.1"/>
    <property type="molecule type" value="Genomic_DNA"/>
</dbReference>